<evidence type="ECO:0000256" key="2">
    <source>
        <dbReference type="ARBA" id="ARBA00022448"/>
    </source>
</evidence>
<protein>
    <submittedName>
        <fullName evidence="7">Uncharacterized protein</fullName>
    </submittedName>
</protein>
<comment type="subcellular location">
    <subcellularLocation>
        <location evidence="1">Membrane</location>
        <topology evidence="1">Multi-pass membrane protein</topology>
    </subcellularLocation>
</comment>
<evidence type="ECO:0000256" key="4">
    <source>
        <dbReference type="ARBA" id="ARBA00022989"/>
    </source>
</evidence>
<dbReference type="PANTHER" id="PTHR19432">
    <property type="entry name" value="SUGAR TRANSPORTER"/>
    <property type="match status" value="1"/>
</dbReference>
<gene>
    <name evidence="7" type="ORF">VP01_3344g2</name>
</gene>
<sequence length="606" mass="67628">MGMYLLLRFSLTVQPLAINHYSKFALLFPTQIISIITTFYAIPFLIKLGPSNTARFILSIASPLAALIIPPFLGTRSDLLNLQSLQLTRNIISTTILVIFSLLSLSFCQPIASLLTNILPLDQGDWDPQRDANMQSISILIGILSLYPLTFALNALIQSIRTILLQHFSADSQPRINISITRLLRLADLSVFILVSISPSSDLHGPSQPQLLRKLVAFSIPVMIISNLITYLYCQNQSPPLETQPTTVTSLSPRLKNQFKLFKQTLIDLPIPIWRLCYVEMLSSTCWLTILYHAKPLVSQLTLVELSSKGAKLTESLVRYAERQGTKAMLNFSIVSLLTALILPRLATVGTTELMMTRRGKGWNRVRRTLAYITPRNLWTFGLVVYAILMCCTFSIETGWGANLLISVLGLSWALAQWVPLSLAMEYIRSIEETTMVRLDTDHAVLGSPIVPTSPLLRIPAKHEPRLSEQSPLLPTTADQPELHLSPQSAVTVHGGTYLAMFNLASVVPHFLVVTAGSQITIITTTMLSIVQLITTSKKTTRSCEPENPMETLWLFRLSGLLACLAVVLSRSLVVPTSELDYWDEIKFQIYEDTVERQLANQIEDR</sequence>
<dbReference type="AlphaFoldDB" id="A0A0L6UX15"/>
<feature type="transmembrane region" description="Helical" evidence="6">
    <location>
        <begin position="215"/>
        <end position="234"/>
    </location>
</feature>
<dbReference type="OrthoDB" id="28755at2759"/>
<feature type="transmembrane region" description="Helical" evidence="6">
    <location>
        <begin position="136"/>
        <end position="157"/>
    </location>
</feature>
<dbReference type="GO" id="GO:0008506">
    <property type="term" value="F:sucrose:proton symporter activity"/>
    <property type="evidence" value="ECO:0007669"/>
    <property type="project" value="TreeGrafter"/>
</dbReference>
<accession>A0A0L6UX15</accession>
<evidence type="ECO:0000256" key="6">
    <source>
        <dbReference type="SAM" id="Phobius"/>
    </source>
</evidence>
<reference evidence="7 8" key="1">
    <citation type="submission" date="2015-08" db="EMBL/GenBank/DDBJ databases">
        <title>Next Generation Sequencing and Analysis of the Genome of Puccinia sorghi L Schw, the Causal Agent of Maize Common Rust.</title>
        <authorList>
            <person name="Rochi L."/>
            <person name="Burguener G."/>
            <person name="Darino M."/>
            <person name="Turjanski A."/>
            <person name="Kreff E."/>
            <person name="Dieguez M.J."/>
            <person name="Sacco F."/>
        </authorList>
    </citation>
    <scope>NUCLEOTIDE SEQUENCE [LARGE SCALE GENOMIC DNA]</scope>
    <source>
        <strain evidence="7 8">RO10H11247</strain>
    </source>
</reference>
<feature type="transmembrane region" description="Helical" evidence="6">
    <location>
        <begin position="21"/>
        <end position="42"/>
    </location>
</feature>
<feature type="transmembrane region" description="Helical" evidence="6">
    <location>
        <begin position="377"/>
        <end position="396"/>
    </location>
</feature>
<dbReference type="Proteomes" id="UP000037035">
    <property type="component" value="Unassembled WGS sequence"/>
</dbReference>
<proteinExistence type="predicted"/>
<organism evidence="7 8">
    <name type="scientific">Puccinia sorghi</name>
    <dbReference type="NCBI Taxonomy" id="27349"/>
    <lineage>
        <taxon>Eukaryota</taxon>
        <taxon>Fungi</taxon>
        <taxon>Dikarya</taxon>
        <taxon>Basidiomycota</taxon>
        <taxon>Pucciniomycotina</taxon>
        <taxon>Pucciniomycetes</taxon>
        <taxon>Pucciniales</taxon>
        <taxon>Pucciniaceae</taxon>
        <taxon>Puccinia</taxon>
    </lineage>
</organism>
<keyword evidence="8" id="KW-1185">Reference proteome</keyword>
<feature type="transmembrane region" description="Helical" evidence="6">
    <location>
        <begin position="54"/>
        <end position="73"/>
    </location>
</feature>
<name>A0A0L6UX15_9BASI</name>
<keyword evidence="5 6" id="KW-0472">Membrane</keyword>
<dbReference type="EMBL" id="LAVV01008329">
    <property type="protein sequence ID" value="KNZ53096.1"/>
    <property type="molecule type" value="Genomic_DNA"/>
</dbReference>
<feature type="transmembrane region" description="Helical" evidence="6">
    <location>
        <begin position="402"/>
        <end position="421"/>
    </location>
</feature>
<keyword evidence="4 6" id="KW-1133">Transmembrane helix</keyword>
<dbReference type="PANTHER" id="PTHR19432:SF35">
    <property type="entry name" value="SOLUTE CARRIER FAMILY 45 MEMBER 3 ISOFORM X1"/>
    <property type="match status" value="1"/>
</dbReference>
<feature type="transmembrane region" description="Helical" evidence="6">
    <location>
        <begin position="511"/>
        <end position="534"/>
    </location>
</feature>
<evidence type="ECO:0000256" key="3">
    <source>
        <dbReference type="ARBA" id="ARBA00022692"/>
    </source>
</evidence>
<evidence type="ECO:0000313" key="8">
    <source>
        <dbReference type="Proteomes" id="UP000037035"/>
    </source>
</evidence>
<comment type="caution">
    <text evidence="7">The sequence shown here is derived from an EMBL/GenBank/DDBJ whole genome shotgun (WGS) entry which is preliminary data.</text>
</comment>
<keyword evidence="3 6" id="KW-0812">Transmembrane</keyword>
<evidence type="ECO:0000313" key="7">
    <source>
        <dbReference type="EMBL" id="KNZ53096.1"/>
    </source>
</evidence>
<keyword evidence="2" id="KW-0813">Transport</keyword>
<evidence type="ECO:0000256" key="1">
    <source>
        <dbReference type="ARBA" id="ARBA00004141"/>
    </source>
</evidence>
<dbReference type="VEuPathDB" id="FungiDB:VP01_3344g2"/>
<feature type="transmembrane region" description="Helical" evidence="6">
    <location>
        <begin position="94"/>
        <end position="116"/>
    </location>
</feature>
<dbReference type="GO" id="GO:0005886">
    <property type="term" value="C:plasma membrane"/>
    <property type="evidence" value="ECO:0007669"/>
    <property type="project" value="TreeGrafter"/>
</dbReference>
<evidence type="ECO:0000256" key="5">
    <source>
        <dbReference type="ARBA" id="ARBA00023136"/>
    </source>
</evidence>
<feature type="transmembrane region" description="Helical" evidence="6">
    <location>
        <begin position="554"/>
        <end position="574"/>
    </location>
</feature>
<feature type="transmembrane region" description="Helical" evidence="6">
    <location>
        <begin position="178"/>
        <end position="195"/>
    </location>
</feature>
<feature type="transmembrane region" description="Helical" evidence="6">
    <location>
        <begin position="332"/>
        <end position="356"/>
    </location>
</feature>